<feature type="transmembrane region" description="Helical" evidence="6">
    <location>
        <begin position="40"/>
        <end position="62"/>
    </location>
</feature>
<feature type="transmembrane region" description="Helical" evidence="6">
    <location>
        <begin position="305"/>
        <end position="324"/>
    </location>
</feature>
<name>A0A3N3E604_9VIBR</name>
<dbReference type="GO" id="GO:0022857">
    <property type="term" value="F:transmembrane transporter activity"/>
    <property type="evidence" value="ECO:0007669"/>
    <property type="project" value="InterPro"/>
</dbReference>
<feature type="transmembrane region" description="Helical" evidence="6">
    <location>
        <begin position="168"/>
        <end position="186"/>
    </location>
</feature>
<feature type="transmembrane region" description="Helical" evidence="6">
    <location>
        <begin position="282"/>
        <end position="299"/>
    </location>
</feature>
<dbReference type="SUPFAM" id="SSF103473">
    <property type="entry name" value="MFS general substrate transporter"/>
    <property type="match status" value="1"/>
</dbReference>
<keyword evidence="4 6" id="KW-1133">Transmembrane helix</keyword>
<dbReference type="Pfam" id="PF07690">
    <property type="entry name" value="MFS_1"/>
    <property type="match status" value="1"/>
</dbReference>
<evidence type="ECO:0000256" key="3">
    <source>
        <dbReference type="ARBA" id="ARBA00022692"/>
    </source>
</evidence>
<evidence type="ECO:0000313" key="8">
    <source>
        <dbReference type="Proteomes" id="UP000278792"/>
    </source>
</evidence>
<dbReference type="PANTHER" id="PTHR23513:SF11">
    <property type="entry name" value="STAPHYLOFERRIN A TRANSPORTER"/>
    <property type="match status" value="1"/>
</dbReference>
<comment type="caution">
    <text evidence="7">The sequence shown here is derived from an EMBL/GenBank/DDBJ whole genome shotgun (WGS) entry which is preliminary data.</text>
</comment>
<proteinExistence type="predicted"/>
<reference evidence="7 8" key="1">
    <citation type="submission" date="2018-11" db="EMBL/GenBank/DDBJ databases">
        <title>Vibrio ponticus strain CAIM 1751 pathogenic for the snapper Lutjanus guttatus.</title>
        <authorList>
            <person name="Soto-Rodriguez S."/>
            <person name="Lozano-Olvera R."/>
            <person name="Gomez-Gil B."/>
        </authorList>
    </citation>
    <scope>NUCLEOTIDE SEQUENCE [LARGE SCALE GENOMIC DNA]</scope>
    <source>
        <strain evidence="7 8">CAIM 1751</strain>
    </source>
</reference>
<dbReference type="CDD" id="cd06173">
    <property type="entry name" value="MFS_MefA_like"/>
    <property type="match status" value="1"/>
</dbReference>
<keyword evidence="3 6" id="KW-0812">Transmembrane</keyword>
<dbReference type="AlphaFoldDB" id="A0A3N3E604"/>
<feature type="transmembrane region" description="Helical" evidence="6">
    <location>
        <begin position="371"/>
        <end position="390"/>
    </location>
</feature>
<feature type="transmembrane region" description="Helical" evidence="6">
    <location>
        <begin position="345"/>
        <end position="365"/>
    </location>
</feature>
<dbReference type="EMBL" id="RKIK01000003">
    <property type="protein sequence ID" value="ROV62153.1"/>
    <property type="molecule type" value="Genomic_DNA"/>
</dbReference>
<feature type="transmembrane region" description="Helical" evidence="6">
    <location>
        <begin position="74"/>
        <end position="94"/>
    </location>
</feature>
<organism evidence="7 8">
    <name type="scientific">Vibrio ponticus</name>
    <dbReference type="NCBI Taxonomy" id="265668"/>
    <lineage>
        <taxon>Bacteria</taxon>
        <taxon>Pseudomonadati</taxon>
        <taxon>Pseudomonadota</taxon>
        <taxon>Gammaproteobacteria</taxon>
        <taxon>Vibrionales</taxon>
        <taxon>Vibrionaceae</taxon>
        <taxon>Vibrio</taxon>
    </lineage>
</organism>
<protein>
    <submittedName>
        <fullName evidence="7">MFS transporter</fullName>
    </submittedName>
</protein>
<dbReference type="InterPro" id="IPR011701">
    <property type="entry name" value="MFS"/>
</dbReference>
<dbReference type="GO" id="GO:0005886">
    <property type="term" value="C:plasma membrane"/>
    <property type="evidence" value="ECO:0007669"/>
    <property type="project" value="UniProtKB-SubCell"/>
</dbReference>
<feature type="transmembrane region" description="Helical" evidence="6">
    <location>
        <begin position="12"/>
        <end position="34"/>
    </location>
</feature>
<evidence type="ECO:0000256" key="5">
    <source>
        <dbReference type="ARBA" id="ARBA00023136"/>
    </source>
</evidence>
<evidence type="ECO:0000256" key="1">
    <source>
        <dbReference type="ARBA" id="ARBA00004651"/>
    </source>
</evidence>
<comment type="subcellular location">
    <subcellularLocation>
        <location evidence="1">Cell membrane</location>
        <topology evidence="1">Multi-pass membrane protein</topology>
    </subcellularLocation>
</comment>
<feature type="transmembrane region" description="Helical" evidence="6">
    <location>
        <begin position="217"/>
        <end position="243"/>
    </location>
</feature>
<dbReference type="Gene3D" id="1.20.1250.20">
    <property type="entry name" value="MFS general substrate transporter like domains"/>
    <property type="match status" value="1"/>
</dbReference>
<evidence type="ECO:0000256" key="6">
    <source>
        <dbReference type="SAM" id="Phobius"/>
    </source>
</evidence>
<dbReference type="Proteomes" id="UP000278792">
    <property type="component" value="Unassembled WGS sequence"/>
</dbReference>
<feature type="transmembrane region" description="Helical" evidence="6">
    <location>
        <begin position="255"/>
        <end position="275"/>
    </location>
</feature>
<keyword evidence="2" id="KW-1003">Cell membrane</keyword>
<feature type="transmembrane region" description="Helical" evidence="6">
    <location>
        <begin position="100"/>
        <end position="119"/>
    </location>
</feature>
<evidence type="ECO:0000313" key="7">
    <source>
        <dbReference type="EMBL" id="ROV62153.1"/>
    </source>
</evidence>
<accession>A0A3N3E604</accession>
<dbReference type="RefSeq" id="WP_123780252.1">
    <property type="nucleotide sequence ID" value="NZ_RKIK01000003.1"/>
</dbReference>
<gene>
    <name evidence="7" type="ORF">EGH82_01995</name>
</gene>
<keyword evidence="5 6" id="KW-0472">Membrane</keyword>
<dbReference type="PANTHER" id="PTHR23513">
    <property type="entry name" value="INTEGRAL MEMBRANE EFFLUX PROTEIN-RELATED"/>
    <property type="match status" value="1"/>
</dbReference>
<sequence>MFKIFPLQYTPYLSARFFDGISSGLFMMALPWLILQNENMGSFVALIALTSTATSFSLTPFISTLIDRHSRKQILLVVQIIQASTALLVALLFAMGVGSIWILAAAKFIFWISSNLAWLTNNAFTQEHFEPHEYPKISGYQEIIMQVTTLGAGALGVMLLEIWSVSQFALFAGFASTLSALCYLYTPYRRQLREPRKNEPFTKQVKEIKSIFSSNRILFAMLMLSSLSYPLLTLLGNLIPIVFSERGIDGQWYAGYNMAFGLGSLLTGVALTKLLKLASYQNIIRISLLLVSLALLGISLFNQPIWILVFTLVFGFFNALNRIARTNWMHRRILIEQRGRVDGGIAMFTTVAQSLFYIMVATLSHYNITDLGFYIAAAVGFGATFTFIILHKRYQTKEDSVITLSHNS</sequence>
<evidence type="ECO:0000256" key="4">
    <source>
        <dbReference type="ARBA" id="ARBA00022989"/>
    </source>
</evidence>
<evidence type="ECO:0000256" key="2">
    <source>
        <dbReference type="ARBA" id="ARBA00022475"/>
    </source>
</evidence>
<dbReference type="InterPro" id="IPR036259">
    <property type="entry name" value="MFS_trans_sf"/>
</dbReference>
<feature type="transmembrane region" description="Helical" evidence="6">
    <location>
        <begin position="140"/>
        <end position="162"/>
    </location>
</feature>